<evidence type="ECO:0000313" key="4">
    <source>
        <dbReference type="Proteomes" id="UP000192907"/>
    </source>
</evidence>
<dbReference type="RefSeq" id="WP_132315106.1">
    <property type="nucleotide sequence ID" value="NZ_FWZT01000002.1"/>
</dbReference>
<evidence type="ECO:0000313" key="3">
    <source>
        <dbReference type="EMBL" id="SME97106.1"/>
    </source>
</evidence>
<dbReference type="PIRSF" id="PIRSF004553">
    <property type="entry name" value="CHP00095"/>
    <property type="match status" value="1"/>
</dbReference>
<keyword evidence="1 3" id="KW-0489">Methyltransferase</keyword>
<dbReference type="InterPro" id="IPR004398">
    <property type="entry name" value="RNA_MeTrfase_RsmD"/>
</dbReference>
<keyword evidence="2 3" id="KW-0808">Transferase</keyword>
<dbReference type="OrthoDB" id="9803017at2"/>
<keyword evidence="4" id="KW-1185">Reference proteome</keyword>
<reference evidence="4" key="1">
    <citation type="submission" date="2017-04" db="EMBL/GenBank/DDBJ databases">
        <authorList>
            <person name="Varghese N."/>
            <person name="Submissions S."/>
        </authorList>
    </citation>
    <scope>NUCLEOTIDE SEQUENCE [LARGE SCALE GENOMIC DNA]</scope>
    <source>
        <strain evidence="4">RKEM611</strain>
    </source>
</reference>
<evidence type="ECO:0000256" key="2">
    <source>
        <dbReference type="ARBA" id="ARBA00022679"/>
    </source>
</evidence>
<dbReference type="GO" id="GO:0031167">
    <property type="term" value="P:rRNA methylation"/>
    <property type="evidence" value="ECO:0007669"/>
    <property type="project" value="InterPro"/>
</dbReference>
<dbReference type="Pfam" id="PF03602">
    <property type="entry name" value="Cons_hypoth95"/>
    <property type="match status" value="1"/>
</dbReference>
<dbReference type="AlphaFoldDB" id="A0A1Y6BCU1"/>
<dbReference type="Proteomes" id="UP000192907">
    <property type="component" value="Unassembled WGS sequence"/>
</dbReference>
<dbReference type="CDD" id="cd02440">
    <property type="entry name" value="AdoMet_MTases"/>
    <property type="match status" value="1"/>
</dbReference>
<name>A0A1Y6BCU1_9BACT</name>
<proteinExistence type="predicted"/>
<gene>
    <name evidence="3" type="ORF">SAMN06296036_102336</name>
</gene>
<evidence type="ECO:0000256" key="1">
    <source>
        <dbReference type="ARBA" id="ARBA00022603"/>
    </source>
</evidence>
<protein>
    <submittedName>
        <fullName evidence="3">16S rRNA (Guanine(966)-N(2))-methyltransferase RsmD</fullName>
    </submittedName>
</protein>
<dbReference type="STRING" id="1513793.SAMN06296036_102336"/>
<dbReference type="EMBL" id="FWZT01000002">
    <property type="protein sequence ID" value="SME97106.1"/>
    <property type="molecule type" value="Genomic_DNA"/>
</dbReference>
<accession>A0A1Y6BCU1</accession>
<dbReference type="InterPro" id="IPR029063">
    <property type="entry name" value="SAM-dependent_MTases_sf"/>
</dbReference>
<dbReference type="GO" id="GO:0008168">
    <property type="term" value="F:methyltransferase activity"/>
    <property type="evidence" value="ECO:0007669"/>
    <property type="project" value="UniProtKB-KW"/>
</dbReference>
<dbReference type="PANTHER" id="PTHR43542:SF1">
    <property type="entry name" value="METHYLTRANSFERASE"/>
    <property type="match status" value="1"/>
</dbReference>
<dbReference type="SUPFAM" id="SSF53335">
    <property type="entry name" value="S-adenosyl-L-methionine-dependent methyltransferases"/>
    <property type="match status" value="1"/>
</dbReference>
<sequence>MAIKLNSGWCRGLTLKSPPALHTRPTASRTREAVWNSLQFDLHNARVIDVFSGSGAIGFEALSRGCRSSLFIDQSLAAVKCLRENKALMETRALANQRHITMKIIQGDAVKVLTAQGSDAADILWIDPPYDQVVDLLPGLAKEAARVLVPGGKMIVECDQRGLPVIEDLRSLAIWSESKHKRYGRTFITIFERLGEE</sequence>
<dbReference type="Gene3D" id="3.40.50.150">
    <property type="entry name" value="Vaccinia Virus protein VP39"/>
    <property type="match status" value="1"/>
</dbReference>
<organism evidence="3 4">
    <name type="scientific">Pseudobacteriovorax antillogorgiicola</name>
    <dbReference type="NCBI Taxonomy" id="1513793"/>
    <lineage>
        <taxon>Bacteria</taxon>
        <taxon>Pseudomonadati</taxon>
        <taxon>Bdellovibrionota</taxon>
        <taxon>Oligoflexia</taxon>
        <taxon>Oligoflexales</taxon>
        <taxon>Pseudobacteriovoracaceae</taxon>
        <taxon>Pseudobacteriovorax</taxon>
    </lineage>
</organism>
<dbReference type="PANTHER" id="PTHR43542">
    <property type="entry name" value="METHYLTRANSFERASE"/>
    <property type="match status" value="1"/>
</dbReference>